<dbReference type="SUPFAM" id="SSF55486">
    <property type="entry name" value="Metalloproteases ('zincins'), catalytic domain"/>
    <property type="match status" value="2"/>
</dbReference>
<dbReference type="InterPro" id="IPR024079">
    <property type="entry name" value="MetalloPept_cat_dom_sf"/>
</dbReference>
<proteinExistence type="inferred from homology"/>
<evidence type="ECO:0000256" key="2">
    <source>
        <dbReference type="SAM" id="MobiDB-lite"/>
    </source>
</evidence>
<accession>A0A9D4T4A4</accession>
<dbReference type="AlphaFoldDB" id="A0A9D4T4A4"/>
<dbReference type="EMBL" id="JABSTV010001247">
    <property type="protein sequence ID" value="KAH7972436.1"/>
    <property type="molecule type" value="Genomic_DNA"/>
</dbReference>
<dbReference type="GO" id="GO:0004222">
    <property type="term" value="F:metalloendopeptidase activity"/>
    <property type="evidence" value="ECO:0007669"/>
    <property type="project" value="InterPro"/>
</dbReference>
<organism evidence="4 5">
    <name type="scientific">Rhipicephalus sanguineus</name>
    <name type="common">Brown dog tick</name>
    <name type="synonym">Ixodes sanguineus</name>
    <dbReference type="NCBI Taxonomy" id="34632"/>
    <lineage>
        <taxon>Eukaryota</taxon>
        <taxon>Metazoa</taxon>
        <taxon>Ecdysozoa</taxon>
        <taxon>Arthropoda</taxon>
        <taxon>Chelicerata</taxon>
        <taxon>Arachnida</taxon>
        <taxon>Acari</taxon>
        <taxon>Parasitiformes</taxon>
        <taxon>Ixodida</taxon>
        <taxon>Ixodoidea</taxon>
        <taxon>Ixodidae</taxon>
        <taxon>Rhipicephalinae</taxon>
        <taxon>Rhipicephalus</taxon>
        <taxon>Rhipicephalus</taxon>
    </lineage>
</organism>
<evidence type="ECO:0000313" key="5">
    <source>
        <dbReference type="Proteomes" id="UP000821837"/>
    </source>
</evidence>
<dbReference type="InterPro" id="IPR042089">
    <property type="entry name" value="Peptidase_M13_dom_2"/>
</dbReference>
<feature type="region of interest" description="Disordered" evidence="2">
    <location>
        <begin position="437"/>
        <end position="464"/>
    </location>
</feature>
<protein>
    <recommendedName>
        <fullName evidence="3">Peptidase M13 N-terminal domain-containing protein</fullName>
    </recommendedName>
</protein>
<name>A0A9D4T4A4_RHISA</name>
<dbReference type="PANTHER" id="PTHR11733:SF241">
    <property type="entry name" value="GH26575P-RELATED"/>
    <property type="match status" value="1"/>
</dbReference>
<feature type="region of interest" description="Disordered" evidence="2">
    <location>
        <begin position="1"/>
        <end position="25"/>
    </location>
</feature>
<dbReference type="Pfam" id="PF05649">
    <property type="entry name" value="Peptidase_M13_N"/>
    <property type="match status" value="1"/>
</dbReference>
<dbReference type="GO" id="GO:0016485">
    <property type="term" value="P:protein processing"/>
    <property type="evidence" value="ECO:0007669"/>
    <property type="project" value="TreeGrafter"/>
</dbReference>
<dbReference type="InterPro" id="IPR008753">
    <property type="entry name" value="Peptidase_M13_N"/>
</dbReference>
<dbReference type="VEuPathDB" id="VectorBase:RSAN_039020"/>
<comment type="similarity">
    <text evidence="1">Belongs to the peptidase M13 family.</text>
</comment>
<dbReference type="GO" id="GO:0005886">
    <property type="term" value="C:plasma membrane"/>
    <property type="evidence" value="ECO:0007669"/>
    <property type="project" value="TreeGrafter"/>
</dbReference>
<feature type="domain" description="Peptidase M13 N-terminal" evidence="3">
    <location>
        <begin position="95"/>
        <end position="370"/>
    </location>
</feature>
<comment type="caution">
    <text evidence="4">The sequence shown here is derived from an EMBL/GenBank/DDBJ whole genome shotgun (WGS) entry which is preliminary data.</text>
</comment>
<keyword evidence="5" id="KW-1185">Reference proteome</keyword>
<evidence type="ECO:0000259" key="3">
    <source>
        <dbReference type="Pfam" id="PF05649"/>
    </source>
</evidence>
<dbReference type="Gene3D" id="1.10.1380.10">
    <property type="entry name" value="Neutral endopeptidase , domain2"/>
    <property type="match status" value="1"/>
</dbReference>
<dbReference type="Gene3D" id="3.40.390.10">
    <property type="entry name" value="Collagenase (Catalytic Domain)"/>
    <property type="match status" value="2"/>
</dbReference>
<dbReference type="OrthoDB" id="2016263at2759"/>
<dbReference type="PANTHER" id="PTHR11733">
    <property type="entry name" value="ZINC METALLOPROTEASE FAMILY M13 NEPRILYSIN-RELATED"/>
    <property type="match status" value="1"/>
</dbReference>
<evidence type="ECO:0000313" key="4">
    <source>
        <dbReference type="EMBL" id="KAH7972436.1"/>
    </source>
</evidence>
<dbReference type="Proteomes" id="UP000821837">
    <property type="component" value="Chromosome 11"/>
</dbReference>
<reference evidence="4" key="1">
    <citation type="journal article" date="2020" name="Cell">
        <title>Large-Scale Comparative Analyses of Tick Genomes Elucidate Their Genetic Diversity and Vector Capacities.</title>
        <authorList>
            <consortium name="Tick Genome and Microbiome Consortium (TIGMIC)"/>
            <person name="Jia N."/>
            <person name="Wang J."/>
            <person name="Shi W."/>
            <person name="Du L."/>
            <person name="Sun Y."/>
            <person name="Zhan W."/>
            <person name="Jiang J.F."/>
            <person name="Wang Q."/>
            <person name="Zhang B."/>
            <person name="Ji P."/>
            <person name="Bell-Sakyi L."/>
            <person name="Cui X.M."/>
            <person name="Yuan T.T."/>
            <person name="Jiang B.G."/>
            <person name="Yang W.F."/>
            <person name="Lam T.T."/>
            <person name="Chang Q.C."/>
            <person name="Ding S.J."/>
            <person name="Wang X.J."/>
            <person name="Zhu J.G."/>
            <person name="Ruan X.D."/>
            <person name="Zhao L."/>
            <person name="Wei J.T."/>
            <person name="Ye R.Z."/>
            <person name="Que T.C."/>
            <person name="Du C.H."/>
            <person name="Zhou Y.H."/>
            <person name="Cheng J.X."/>
            <person name="Dai P.F."/>
            <person name="Guo W.B."/>
            <person name="Han X.H."/>
            <person name="Huang E.J."/>
            <person name="Li L.F."/>
            <person name="Wei W."/>
            <person name="Gao Y.C."/>
            <person name="Liu J.Z."/>
            <person name="Shao H.Z."/>
            <person name="Wang X."/>
            <person name="Wang C.C."/>
            <person name="Yang T.C."/>
            <person name="Huo Q.B."/>
            <person name="Li W."/>
            <person name="Chen H.Y."/>
            <person name="Chen S.E."/>
            <person name="Zhou L.G."/>
            <person name="Ni X.B."/>
            <person name="Tian J.H."/>
            <person name="Sheng Y."/>
            <person name="Liu T."/>
            <person name="Pan Y.S."/>
            <person name="Xia L.Y."/>
            <person name="Li J."/>
            <person name="Zhao F."/>
            <person name="Cao W.C."/>
        </authorList>
    </citation>
    <scope>NUCLEOTIDE SEQUENCE</scope>
    <source>
        <strain evidence="4">Rsan-2018</strain>
    </source>
</reference>
<gene>
    <name evidence="4" type="ORF">HPB52_012124</name>
</gene>
<reference evidence="4" key="2">
    <citation type="submission" date="2021-09" db="EMBL/GenBank/DDBJ databases">
        <authorList>
            <person name="Jia N."/>
            <person name="Wang J."/>
            <person name="Shi W."/>
            <person name="Du L."/>
            <person name="Sun Y."/>
            <person name="Zhan W."/>
            <person name="Jiang J."/>
            <person name="Wang Q."/>
            <person name="Zhang B."/>
            <person name="Ji P."/>
            <person name="Sakyi L.B."/>
            <person name="Cui X."/>
            <person name="Yuan T."/>
            <person name="Jiang B."/>
            <person name="Yang W."/>
            <person name="Lam T.T.-Y."/>
            <person name="Chang Q."/>
            <person name="Ding S."/>
            <person name="Wang X."/>
            <person name="Zhu J."/>
            <person name="Ruan X."/>
            <person name="Zhao L."/>
            <person name="Wei J."/>
            <person name="Que T."/>
            <person name="Du C."/>
            <person name="Cheng J."/>
            <person name="Dai P."/>
            <person name="Han X."/>
            <person name="Huang E."/>
            <person name="Gao Y."/>
            <person name="Liu J."/>
            <person name="Shao H."/>
            <person name="Ye R."/>
            <person name="Li L."/>
            <person name="Wei W."/>
            <person name="Wang X."/>
            <person name="Wang C."/>
            <person name="Huo Q."/>
            <person name="Li W."/>
            <person name="Guo W."/>
            <person name="Chen H."/>
            <person name="Chen S."/>
            <person name="Zhou L."/>
            <person name="Zhou L."/>
            <person name="Ni X."/>
            <person name="Tian J."/>
            <person name="Zhou Y."/>
            <person name="Sheng Y."/>
            <person name="Liu T."/>
            <person name="Pan Y."/>
            <person name="Xia L."/>
            <person name="Li J."/>
            <person name="Zhao F."/>
            <person name="Cao W."/>
        </authorList>
    </citation>
    <scope>NUCLEOTIDE SEQUENCE</scope>
    <source>
        <strain evidence="4">Rsan-2018</strain>
        <tissue evidence="4">Larvae</tissue>
    </source>
</reference>
<evidence type="ECO:0000256" key="1">
    <source>
        <dbReference type="ARBA" id="ARBA00007357"/>
    </source>
</evidence>
<feature type="compositionally biased region" description="Low complexity" evidence="2">
    <location>
        <begin position="1"/>
        <end position="24"/>
    </location>
</feature>
<dbReference type="InterPro" id="IPR000718">
    <property type="entry name" value="Peptidase_M13"/>
</dbReference>
<sequence>MSSRSSASSPRSWTSSPESTETTTDVPPAVIRPSCAWNTTYVTCFLIVAVTGSCAAFYFGADVSKWLSPTPVCATPGCVQLADRLAASIDAAVNPCDDFYRFACGGILGTVANSTSSASHSAPTPVGDHQHAVLSRVHTILAKWAVEDKIQTPLQTSASLYQGCIAVVGGRKKGVRRLVRFLEKCGLNFAKAEDLDTDPLDSALSLNVRYNVKTLFHVAAEGLQLLVRPRRALETWSSQRQVFIKKHTYSDYLENTFALLGFPTRMRITFMAASVWETEDTVLRLFARVKLDDKSLVKFDYVEPRTVMERPDWKRHLGRFWDRVAVKGTSMAIFLRHVFVDLTPLAITQYIFWEVVRQLGPLADYRLSTPDENAQLAEDRCFRVVYDVAGLAPLALVLAQEVSTETVLSAASFLSGLLRNVGATNVTTRVVDPRHLLQQTASSSSSPGRRAGDAVAPEDSLPDVHQDDEDGAIFDSFLRVMLALRERELDTLDALVAVPTEEDLLASHVTVDAKNRRVIVPTLMLVQPWFSPDVPRSFNYAGLGFAVVRELIRANIRLKARFPAKSTMAGNDCNHTTRGTDGRALETLLRVLDRSGRERNKLRLPGFLDSMSEEQLFFLAFCTGGCGKIETAHHAVGECNNVLRSTPHFGGSFHCIRGMHMNPTHLDRCDTPQPAIKSRRKLMFTGLYWRNVARKVANMWPHNLTVRYKQP</sequence>
<dbReference type="PROSITE" id="PS51885">
    <property type="entry name" value="NEPRILYSIN"/>
    <property type="match status" value="1"/>
</dbReference>